<dbReference type="Gene3D" id="1.20.1440.60">
    <property type="entry name" value="23S rRNA-intervening sequence"/>
    <property type="match status" value="1"/>
</dbReference>
<dbReference type="InterPro" id="IPR012657">
    <property type="entry name" value="23S_rRNA-intervening_sequence"/>
</dbReference>
<reference evidence="1" key="1">
    <citation type="journal article" date="2021" name="mSystems">
        <title>Bacteria and Archaea Synergistically Convert Glycine Betaine to Biogenic Methane in the Formosa Cold Seep of the South China Sea.</title>
        <authorList>
            <person name="Li L."/>
            <person name="Zhang W."/>
            <person name="Zhang S."/>
            <person name="Song L."/>
            <person name="Sun Q."/>
            <person name="Zhang H."/>
            <person name="Xiang H."/>
            <person name="Dong X."/>
        </authorList>
    </citation>
    <scope>NUCLEOTIDE SEQUENCE</scope>
    <source>
        <strain evidence="1">ZWT</strain>
    </source>
</reference>
<dbReference type="EMBL" id="JAGSOJ010000002">
    <property type="protein sequence ID" value="MCM1990633.1"/>
    <property type="molecule type" value="Genomic_DNA"/>
</dbReference>
<dbReference type="AlphaFoldDB" id="A0A9J6P3J7"/>
<accession>A0A9J6P3J7</accession>
<evidence type="ECO:0000313" key="1">
    <source>
        <dbReference type="EMBL" id="MCM1990633.1"/>
    </source>
</evidence>
<dbReference type="SUPFAM" id="SSF158446">
    <property type="entry name" value="IVS-encoded protein-like"/>
    <property type="match status" value="1"/>
</dbReference>
<evidence type="ECO:0000313" key="2">
    <source>
        <dbReference type="Proteomes" id="UP001056429"/>
    </source>
</evidence>
<reference evidence="1" key="2">
    <citation type="submission" date="2021-04" db="EMBL/GenBank/DDBJ databases">
        <authorList>
            <person name="Dong X."/>
        </authorList>
    </citation>
    <scope>NUCLEOTIDE SEQUENCE</scope>
    <source>
        <strain evidence="1">ZWT</strain>
    </source>
</reference>
<dbReference type="Proteomes" id="UP001056429">
    <property type="component" value="Unassembled WGS sequence"/>
</dbReference>
<dbReference type="PIRSF" id="PIRSF035652">
    <property type="entry name" value="CHP02436"/>
    <property type="match status" value="1"/>
</dbReference>
<dbReference type="Pfam" id="PF05635">
    <property type="entry name" value="23S_rRNA_IVP"/>
    <property type="match status" value="1"/>
</dbReference>
<dbReference type="RefSeq" id="WP_250859714.1">
    <property type="nucleotide sequence ID" value="NZ_JAGSOJ010000002.1"/>
</dbReference>
<protein>
    <submittedName>
        <fullName evidence="1">Four helix bundle protein</fullName>
    </submittedName>
</protein>
<dbReference type="NCBIfam" id="TIGR02436">
    <property type="entry name" value="four helix bundle protein"/>
    <property type="match status" value="1"/>
</dbReference>
<keyword evidence="2" id="KW-1185">Reference proteome</keyword>
<dbReference type="InterPro" id="IPR036583">
    <property type="entry name" value="23S_rRNA_IVS_sf"/>
</dbReference>
<organism evidence="1 2">
    <name type="scientific">Oceanirhabdus seepicola</name>
    <dbReference type="NCBI Taxonomy" id="2828781"/>
    <lineage>
        <taxon>Bacteria</taxon>
        <taxon>Bacillati</taxon>
        <taxon>Bacillota</taxon>
        <taxon>Clostridia</taxon>
        <taxon>Eubacteriales</taxon>
        <taxon>Clostridiaceae</taxon>
        <taxon>Oceanirhabdus</taxon>
    </lineage>
</organism>
<sequence>MKDSIIEKKSFDFALYVIEIYKELSSEKKEYVLSKQFLRAGTSIGANVVEGEEAQSKKDFIAKMSIALKEACETRYWIKLLSCSQYLDTYNSDGLSKRCEEIIRILRSIIKSCKEKQVN</sequence>
<comment type="caution">
    <text evidence="1">The sequence shown here is derived from an EMBL/GenBank/DDBJ whole genome shotgun (WGS) entry which is preliminary data.</text>
</comment>
<proteinExistence type="predicted"/>
<gene>
    <name evidence="1" type="ORF">KDK92_12950</name>
</gene>
<name>A0A9J6P3J7_9CLOT</name>
<dbReference type="PANTHER" id="PTHR38471:SF2">
    <property type="entry name" value="FOUR HELIX BUNDLE PROTEIN"/>
    <property type="match status" value="1"/>
</dbReference>
<dbReference type="PANTHER" id="PTHR38471">
    <property type="entry name" value="FOUR HELIX BUNDLE PROTEIN"/>
    <property type="match status" value="1"/>
</dbReference>